<organism evidence="13">
    <name type="scientific">marine metagenome</name>
    <dbReference type="NCBI Taxonomy" id="408172"/>
    <lineage>
        <taxon>unclassified sequences</taxon>
        <taxon>metagenomes</taxon>
        <taxon>ecological metagenomes</taxon>
    </lineage>
</organism>
<dbReference type="SMART" id="SM00928">
    <property type="entry name" value="NADH_4Fe-4S"/>
    <property type="match status" value="1"/>
</dbReference>
<dbReference type="GO" id="GO:0051287">
    <property type="term" value="F:NAD binding"/>
    <property type="evidence" value="ECO:0007669"/>
    <property type="project" value="InterPro"/>
</dbReference>
<evidence type="ECO:0000256" key="5">
    <source>
        <dbReference type="ARBA" id="ARBA00022630"/>
    </source>
</evidence>
<reference evidence="13" key="1">
    <citation type="submission" date="2018-05" db="EMBL/GenBank/DDBJ databases">
        <authorList>
            <person name="Lanie J.A."/>
            <person name="Ng W.-L."/>
            <person name="Kazmierczak K.M."/>
            <person name="Andrzejewski T.M."/>
            <person name="Davidsen T.M."/>
            <person name="Wayne K.J."/>
            <person name="Tettelin H."/>
            <person name="Glass J.I."/>
            <person name="Rusch D."/>
            <person name="Podicherti R."/>
            <person name="Tsui H.-C.T."/>
            <person name="Winkler M.E."/>
        </authorList>
    </citation>
    <scope>NUCLEOTIDE SEQUENCE</scope>
</reference>
<dbReference type="PANTHER" id="PTHR11780:SF10">
    <property type="entry name" value="NADH DEHYDROGENASE [UBIQUINONE] FLAVOPROTEIN 1, MITOCHONDRIAL"/>
    <property type="match status" value="1"/>
</dbReference>
<dbReference type="GO" id="GO:0003954">
    <property type="term" value="F:NADH dehydrogenase activity"/>
    <property type="evidence" value="ECO:0007669"/>
    <property type="project" value="TreeGrafter"/>
</dbReference>
<dbReference type="Gene3D" id="6.10.250.1450">
    <property type="match status" value="1"/>
</dbReference>
<comment type="cofactor">
    <cofactor evidence="1">
        <name>FMN</name>
        <dbReference type="ChEBI" id="CHEBI:58210"/>
    </cofactor>
</comment>
<dbReference type="InterPro" id="IPR037225">
    <property type="entry name" value="Nuo51_FMN-bd_sf"/>
</dbReference>
<dbReference type="InterPro" id="IPR001949">
    <property type="entry name" value="NADH-UbQ_OxRdtase_51kDa_CS"/>
</dbReference>
<name>A0A381PX19_9ZZZZ</name>
<dbReference type="Pfam" id="PF01512">
    <property type="entry name" value="Complex1_51K"/>
    <property type="match status" value="1"/>
</dbReference>
<dbReference type="InterPro" id="IPR054765">
    <property type="entry name" value="SLBB_dom"/>
</dbReference>
<keyword evidence="10" id="KW-0411">Iron-sulfur</keyword>
<feature type="domain" description="NADH-ubiquinone oxidoreductase 51kDa subunit iron-sulphur binding" evidence="12">
    <location>
        <begin position="330"/>
        <end position="375"/>
    </location>
</feature>
<dbReference type="InterPro" id="IPR011537">
    <property type="entry name" value="NADH-UbQ_OxRdtase_suF"/>
</dbReference>
<evidence type="ECO:0000256" key="2">
    <source>
        <dbReference type="ARBA" id="ARBA00001966"/>
    </source>
</evidence>
<dbReference type="FunFam" id="1.20.1440.230:FF:000001">
    <property type="entry name" value="Mitochondrial NADH dehydrogenase flavoprotein 1"/>
    <property type="match status" value="1"/>
</dbReference>
<keyword evidence="5" id="KW-0285">Flavoprotein</keyword>
<dbReference type="FunFam" id="3.40.50.11540:FF:000001">
    <property type="entry name" value="NADH dehydrogenase [ubiquinone] flavoprotein 1, mitochondrial"/>
    <property type="match status" value="1"/>
</dbReference>
<keyword evidence="11" id="KW-0520">NAD</keyword>
<dbReference type="Gene3D" id="3.40.50.11540">
    <property type="entry name" value="NADH-ubiquinone oxidoreductase 51kDa subunit"/>
    <property type="match status" value="1"/>
</dbReference>
<dbReference type="GO" id="GO:0010181">
    <property type="term" value="F:FMN binding"/>
    <property type="evidence" value="ECO:0007669"/>
    <property type="project" value="InterPro"/>
</dbReference>
<dbReference type="InterPro" id="IPR011538">
    <property type="entry name" value="Nuo51_FMN-bd"/>
</dbReference>
<dbReference type="GO" id="GO:0046872">
    <property type="term" value="F:metal ion binding"/>
    <property type="evidence" value="ECO:0007669"/>
    <property type="project" value="UniProtKB-KW"/>
</dbReference>
<dbReference type="SUPFAM" id="SSF142019">
    <property type="entry name" value="Nqo1 FMN-binding domain-like"/>
    <property type="match status" value="1"/>
</dbReference>
<gene>
    <name evidence="13" type="ORF">METZ01_LOCUS24429</name>
</gene>
<dbReference type="InterPro" id="IPR037207">
    <property type="entry name" value="Nuop51_4Fe4S-bd_sf"/>
</dbReference>
<evidence type="ECO:0000256" key="9">
    <source>
        <dbReference type="ARBA" id="ARBA00023004"/>
    </source>
</evidence>
<dbReference type="InterPro" id="IPR050837">
    <property type="entry name" value="ComplexI_51kDa_subunit"/>
</dbReference>
<comment type="cofactor">
    <cofactor evidence="2">
        <name>[4Fe-4S] cluster</name>
        <dbReference type="ChEBI" id="CHEBI:49883"/>
    </cofactor>
</comment>
<dbReference type="PROSITE" id="PS00644">
    <property type="entry name" value="COMPLEX1_51K_1"/>
    <property type="match status" value="1"/>
</dbReference>
<evidence type="ECO:0000256" key="1">
    <source>
        <dbReference type="ARBA" id="ARBA00001917"/>
    </source>
</evidence>
<evidence type="ECO:0000256" key="4">
    <source>
        <dbReference type="ARBA" id="ARBA00022485"/>
    </source>
</evidence>
<dbReference type="GO" id="GO:0008137">
    <property type="term" value="F:NADH dehydrogenase (ubiquinone) activity"/>
    <property type="evidence" value="ECO:0007669"/>
    <property type="project" value="InterPro"/>
</dbReference>
<dbReference type="SUPFAM" id="SSF140490">
    <property type="entry name" value="Nqo1C-terminal domain-like"/>
    <property type="match status" value="1"/>
</dbReference>
<evidence type="ECO:0000259" key="12">
    <source>
        <dbReference type="SMART" id="SM00928"/>
    </source>
</evidence>
<evidence type="ECO:0000256" key="3">
    <source>
        <dbReference type="ARBA" id="ARBA00007523"/>
    </source>
</evidence>
<dbReference type="AlphaFoldDB" id="A0A381PX19"/>
<evidence type="ECO:0000256" key="8">
    <source>
        <dbReference type="ARBA" id="ARBA00022967"/>
    </source>
</evidence>
<evidence type="ECO:0000256" key="10">
    <source>
        <dbReference type="ARBA" id="ARBA00023014"/>
    </source>
</evidence>
<dbReference type="EMBL" id="UINC01001127">
    <property type="protein sequence ID" value="SUZ71575.1"/>
    <property type="molecule type" value="Genomic_DNA"/>
</dbReference>
<dbReference type="PANTHER" id="PTHR11780">
    <property type="entry name" value="NADH-UBIQUINONE OXIDOREDUCTASE FLAVOPROTEIN 1 NDUFV1"/>
    <property type="match status" value="1"/>
</dbReference>
<dbReference type="Pfam" id="PF22461">
    <property type="entry name" value="SLBB_2"/>
    <property type="match status" value="1"/>
</dbReference>
<dbReference type="PROSITE" id="PS00645">
    <property type="entry name" value="COMPLEX1_51K_2"/>
    <property type="match status" value="1"/>
</dbReference>
<dbReference type="Pfam" id="PF10589">
    <property type="entry name" value="NADH_4Fe-4S"/>
    <property type="match status" value="1"/>
</dbReference>
<dbReference type="NCBIfam" id="TIGR01959">
    <property type="entry name" value="nuoF_fam"/>
    <property type="match status" value="1"/>
</dbReference>
<dbReference type="GO" id="GO:0051539">
    <property type="term" value="F:4 iron, 4 sulfur cluster binding"/>
    <property type="evidence" value="ECO:0007669"/>
    <property type="project" value="UniProtKB-KW"/>
</dbReference>
<evidence type="ECO:0000256" key="7">
    <source>
        <dbReference type="ARBA" id="ARBA00022723"/>
    </source>
</evidence>
<evidence type="ECO:0000313" key="13">
    <source>
        <dbReference type="EMBL" id="SUZ71575.1"/>
    </source>
</evidence>
<evidence type="ECO:0000256" key="6">
    <source>
        <dbReference type="ARBA" id="ARBA00022643"/>
    </source>
</evidence>
<dbReference type="SUPFAM" id="SSF142984">
    <property type="entry name" value="Nqo1 middle domain-like"/>
    <property type="match status" value="1"/>
</dbReference>
<comment type="similarity">
    <text evidence="3">Belongs to the complex I 51 kDa subunit family.</text>
</comment>
<keyword evidence="6" id="KW-0288">FMN</keyword>
<dbReference type="GO" id="GO:0045333">
    <property type="term" value="P:cellular respiration"/>
    <property type="evidence" value="ECO:0007669"/>
    <property type="project" value="TreeGrafter"/>
</dbReference>
<dbReference type="NCBIfam" id="NF010120">
    <property type="entry name" value="PRK13596.1"/>
    <property type="match status" value="1"/>
</dbReference>
<keyword evidence="9" id="KW-0408">Iron</keyword>
<keyword evidence="4" id="KW-0004">4Fe-4S</keyword>
<dbReference type="Gene3D" id="1.20.1440.230">
    <property type="entry name" value="NADH-ubiquinone oxidoreductase 51kDa subunit, iron-sulphur binding domain"/>
    <property type="match status" value="1"/>
</dbReference>
<sequence>MAEETLVLFKNIRNPKYDKSLAAYKKSGGFKSLKKVFGMKPEEVVQEVKESGIRGRGGAGFPTGLKWSFMAKGTGKPSYLVANADESEPGTCKDRELMLKDPHMFLEGLMIGCYAIGCHHGYVYVRGEYFPSIKSLNAAVDELYADGLLGPDPLGSGFNLDITIHTGAGAYICGEESALLDSLEGKRGHPRVKPPFPAVSGFNGCPTSVNNVETLACMPFILGDNGAESFKSFGPQNNSGTHLVSLSGHVNRPGVYELRMDVNMKDIIYEYGGGIRNGKKLKGVIPGGSSSPVMTADEVDVLYNFDELAKKGTMMGSAAMMVFDEDTDVVKLLHRITRFYAHESCGQCTPCREGTHWSRQIVRDFLSGNGSDEKLKLLNRVGGNMMGTTLCALGDAAALPIQSFIKKFPLEFRKYYATV</sequence>
<keyword evidence="7" id="KW-0479">Metal-binding</keyword>
<keyword evidence="8" id="KW-1278">Translocase</keyword>
<evidence type="ECO:0000256" key="11">
    <source>
        <dbReference type="ARBA" id="ARBA00023027"/>
    </source>
</evidence>
<accession>A0A381PX19</accession>
<dbReference type="Gene3D" id="3.10.20.600">
    <property type="match status" value="1"/>
</dbReference>
<dbReference type="InterPro" id="IPR019575">
    <property type="entry name" value="Nuop51_4Fe4S-bd"/>
</dbReference>
<protein>
    <recommendedName>
        <fullName evidence="12">NADH-ubiquinone oxidoreductase 51kDa subunit iron-sulphur binding domain-containing protein</fullName>
    </recommendedName>
</protein>
<proteinExistence type="inferred from homology"/>